<protein>
    <recommendedName>
        <fullName evidence="1">YpoC-like domain-containing protein</fullName>
    </recommendedName>
</protein>
<comment type="caution">
    <text evidence="2">The sequence shown here is derived from an EMBL/GenBank/DDBJ whole genome shotgun (WGS) entry which is preliminary data.</text>
</comment>
<dbReference type="Proteomes" id="UP000267430">
    <property type="component" value="Unassembled WGS sequence"/>
</dbReference>
<evidence type="ECO:0000313" key="3">
    <source>
        <dbReference type="Proteomes" id="UP000267430"/>
    </source>
</evidence>
<sequence>MTGLIKCKIPAELKSSLFFSTDEMEISPDRLQDWSITCGEPFFPYEILYWSALDSHHPWENCRKPINDLLARWLVLKEKAGKLFAERKAQETIEPMREGLSLLLSILFWLHSEPVHLMDWEDKLARFPYKPVNTEERLRFILARPVLYHSFVQLGELFTELEKQYHKKNILSPKKNV</sequence>
<gene>
    <name evidence="2" type="ORF">ELQ35_10260</name>
</gene>
<reference evidence="2 3" key="1">
    <citation type="submission" date="2018-12" db="EMBL/GenBank/DDBJ databases">
        <title>Bacillus chawlae sp. nov., Bacillus glennii sp. nov., and Bacillus saganii sp. nov. Isolated from the Vehicle Assembly Building at Kennedy Space Center where the Viking Spacecraft were Assembled.</title>
        <authorList>
            <person name="Seuylemezian A."/>
            <person name="Vaishampayan P."/>
        </authorList>
    </citation>
    <scope>NUCLEOTIDE SEQUENCE [LARGE SCALE GENOMIC DNA]</scope>
    <source>
        <strain evidence="2 3">L5</strain>
    </source>
</reference>
<dbReference type="EMBL" id="RYZZ01000010">
    <property type="protein sequence ID" value="RUQ29340.1"/>
    <property type="molecule type" value="Genomic_DNA"/>
</dbReference>
<dbReference type="OrthoDB" id="2360594at2"/>
<evidence type="ECO:0000259" key="1">
    <source>
        <dbReference type="Pfam" id="PF21747"/>
    </source>
</evidence>
<feature type="domain" description="YpoC-like" evidence="1">
    <location>
        <begin position="65"/>
        <end position="171"/>
    </location>
</feature>
<keyword evidence="3" id="KW-1185">Reference proteome</keyword>
<evidence type="ECO:0000313" key="2">
    <source>
        <dbReference type="EMBL" id="RUQ29340.1"/>
    </source>
</evidence>
<name>A0A433HLV5_9BACI</name>
<accession>A0A433HLV5</accession>
<dbReference type="InterPro" id="IPR048427">
    <property type="entry name" value="YpoC"/>
</dbReference>
<dbReference type="RefSeq" id="WP_126864753.1">
    <property type="nucleotide sequence ID" value="NZ_JAUSTX010000006.1"/>
</dbReference>
<organism evidence="2 3">
    <name type="scientific">Peribacillus cavernae</name>
    <dbReference type="NCBI Taxonomy" id="1674310"/>
    <lineage>
        <taxon>Bacteria</taxon>
        <taxon>Bacillati</taxon>
        <taxon>Bacillota</taxon>
        <taxon>Bacilli</taxon>
        <taxon>Bacillales</taxon>
        <taxon>Bacillaceae</taxon>
        <taxon>Peribacillus</taxon>
    </lineage>
</organism>
<proteinExistence type="predicted"/>
<dbReference type="AlphaFoldDB" id="A0A433HLV5"/>
<dbReference type="Pfam" id="PF21747">
    <property type="entry name" value="YpoC"/>
    <property type="match status" value="1"/>
</dbReference>